<evidence type="ECO:0000256" key="3">
    <source>
        <dbReference type="ARBA" id="ARBA00022753"/>
    </source>
</evidence>
<evidence type="ECO:0000256" key="1">
    <source>
        <dbReference type="ARBA" id="ARBA00004177"/>
    </source>
</evidence>
<sequence length="198" mass="23090">MPLFGKLCSGGENKARKMACPCQLKEMEKLPEREEMLMKKKDFLMTKIDQELQVAKKNSIRNRRVALQALRRKKCHEKHIKYIDCALKAMRSAHENIDILNEMNDLIKDIPEEHDPTLDMSDTLHTSGSLGVEFDEDELLAELERLVKNLDPSLFEKDKTKERVPFFKVLSLTSPSQPAKMDEDEIEDDLEYLRRWAN</sequence>
<reference evidence="4 5" key="1">
    <citation type="submission" date="2019-06" db="EMBL/GenBank/DDBJ databases">
        <title>A chromosome-scale genome assembly of the European perch, Perca fluviatilis.</title>
        <authorList>
            <person name="Roques C."/>
            <person name="Zahm M."/>
            <person name="Cabau C."/>
            <person name="Klopp C."/>
            <person name="Bouchez O."/>
            <person name="Donnadieu C."/>
            <person name="Kuhl H."/>
            <person name="Gislard M."/>
            <person name="Guendouz S."/>
            <person name="Journot L."/>
            <person name="Haffray P."/>
            <person name="Bestin A."/>
            <person name="Morvezen R."/>
            <person name="Feron R."/>
            <person name="Wen M."/>
            <person name="Jouanno E."/>
            <person name="Herpin A."/>
            <person name="Schartl M."/>
            <person name="Postlethwait J."/>
            <person name="Schaerlinger B."/>
            <person name="Chardard D."/>
            <person name="Lecocq T."/>
            <person name="Poncet C."/>
            <person name="Jaffrelo L."/>
            <person name="Lampietro C."/>
            <person name="Guiguen Y."/>
        </authorList>
    </citation>
    <scope>NUCLEOTIDE SEQUENCE [LARGE SCALE GENOMIC DNA]</scope>
    <source>
        <tissue evidence="4">Blood</tissue>
    </source>
</reference>
<dbReference type="PANTHER" id="PTHR22761">
    <property type="entry name" value="CHARGED MULTIVESICULAR BODY PROTEIN"/>
    <property type="match status" value="1"/>
</dbReference>
<gene>
    <name evidence="4" type="ORF">PFLUV_G00104660</name>
</gene>
<comment type="subcellular location">
    <subcellularLocation>
        <location evidence="1">Endosome</location>
    </subcellularLocation>
</comment>
<dbReference type="OrthoDB" id="5592979at2759"/>
<organism evidence="4 5">
    <name type="scientific">Perca fluviatilis</name>
    <name type="common">European perch</name>
    <dbReference type="NCBI Taxonomy" id="8168"/>
    <lineage>
        <taxon>Eukaryota</taxon>
        <taxon>Metazoa</taxon>
        <taxon>Chordata</taxon>
        <taxon>Craniata</taxon>
        <taxon>Vertebrata</taxon>
        <taxon>Euteleostomi</taxon>
        <taxon>Actinopterygii</taxon>
        <taxon>Neopterygii</taxon>
        <taxon>Teleostei</taxon>
        <taxon>Neoteleostei</taxon>
        <taxon>Acanthomorphata</taxon>
        <taxon>Eupercaria</taxon>
        <taxon>Perciformes</taxon>
        <taxon>Percoidei</taxon>
        <taxon>Percidae</taxon>
        <taxon>Percinae</taxon>
        <taxon>Perca</taxon>
    </lineage>
</organism>
<proteinExistence type="inferred from homology"/>
<comment type="caution">
    <text evidence="4">The sequence shown here is derived from an EMBL/GenBank/DDBJ whole genome shotgun (WGS) entry which is preliminary data.</text>
</comment>
<evidence type="ECO:0000256" key="2">
    <source>
        <dbReference type="ARBA" id="ARBA00006190"/>
    </source>
</evidence>
<dbReference type="EMBL" id="VHII01000008">
    <property type="protein sequence ID" value="KAF1387363.1"/>
    <property type="molecule type" value="Genomic_DNA"/>
</dbReference>
<dbReference type="Proteomes" id="UP000465112">
    <property type="component" value="Chromosome 8"/>
</dbReference>
<accession>A0A6A5FCU4</accession>
<keyword evidence="3" id="KW-0967">Endosome</keyword>
<protein>
    <submittedName>
        <fullName evidence="4">Uncharacterized protein</fullName>
    </submittedName>
</protein>
<dbReference type="InterPro" id="IPR005024">
    <property type="entry name" value="Snf7_fam"/>
</dbReference>
<dbReference type="GO" id="GO:0006900">
    <property type="term" value="P:vesicle budding from membrane"/>
    <property type="evidence" value="ECO:0007669"/>
    <property type="project" value="TreeGrafter"/>
</dbReference>
<dbReference type="PANTHER" id="PTHR22761:SF10">
    <property type="entry name" value="GH13992P"/>
    <property type="match status" value="1"/>
</dbReference>
<dbReference type="GO" id="GO:0005771">
    <property type="term" value="C:multivesicular body"/>
    <property type="evidence" value="ECO:0007669"/>
    <property type="project" value="TreeGrafter"/>
</dbReference>
<dbReference type="GO" id="GO:0000815">
    <property type="term" value="C:ESCRT III complex"/>
    <property type="evidence" value="ECO:0007669"/>
    <property type="project" value="TreeGrafter"/>
</dbReference>
<keyword evidence="5" id="KW-1185">Reference proteome</keyword>
<name>A0A6A5FCU4_PERFL</name>
<evidence type="ECO:0000313" key="4">
    <source>
        <dbReference type="EMBL" id="KAF1387363.1"/>
    </source>
</evidence>
<dbReference type="AlphaFoldDB" id="A0A6A5FCU4"/>
<comment type="similarity">
    <text evidence="2">Belongs to the SNF7 family.</text>
</comment>
<dbReference type="GO" id="GO:0009898">
    <property type="term" value="C:cytoplasmic side of plasma membrane"/>
    <property type="evidence" value="ECO:0007669"/>
    <property type="project" value="TreeGrafter"/>
</dbReference>
<dbReference type="Gene3D" id="1.10.287.1060">
    <property type="entry name" value="ESAT-6-like"/>
    <property type="match status" value="1"/>
</dbReference>
<evidence type="ECO:0000313" key="5">
    <source>
        <dbReference type="Proteomes" id="UP000465112"/>
    </source>
</evidence>
<dbReference type="GO" id="GO:0032511">
    <property type="term" value="P:late endosome to vacuole transport via multivesicular body sorting pathway"/>
    <property type="evidence" value="ECO:0007669"/>
    <property type="project" value="TreeGrafter"/>
</dbReference>